<organism evidence="2 3">
    <name type="scientific">Athelia psychrophila</name>
    <dbReference type="NCBI Taxonomy" id="1759441"/>
    <lineage>
        <taxon>Eukaryota</taxon>
        <taxon>Fungi</taxon>
        <taxon>Dikarya</taxon>
        <taxon>Basidiomycota</taxon>
        <taxon>Agaricomycotina</taxon>
        <taxon>Agaricomycetes</taxon>
        <taxon>Agaricomycetidae</taxon>
        <taxon>Atheliales</taxon>
        <taxon>Atheliaceae</taxon>
        <taxon>Athelia</taxon>
    </lineage>
</organism>
<dbReference type="OrthoDB" id="3044497at2759"/>
<reference evidence="2 3" key="1">
    <citation type="journal article" date="2016" name="Mol. Biol. Evol.">
        <title>Comparative Genomics of Early-Diverging Mushroom-Forming Fungi Provides Insights into the Origins of Lignocellulose Decay Capabilities.</title>
        <authorList>
            <person name="Nagy L.G."/>
            <person name="Riley R."/>
            <person name="Tritt A."/>
            <person name="Adam C."/>
            <person name="Daum C."/>
            <person name="Floudas D."/>
            <person name="Sun H."/>
            <person name="Yadav J.S."/>
            <person name="Pangilinan J."/>
            <person name="Larsson K.H."/>
            <person name="Matsuura K."/>
            <person name="Barry K."/>
            <person name="Labutti K."/>
            <person name="Kuo R."/>
            <person name="Ohm R.A."/>
            <person name="Bhattacharya S.S."/>
            <person name="Shirouzu T."/>
            <person name="Yoshinaga Y."/>
            <person name="Martin F.M."/>
            <person name="Grigoriev I.V."/>
            <person name="Hibbett D.S."/>
        </authorList>
    </citation>
    <scope>NUCLEOTIDE SEQUENCE [LARGE SCALE GENOMIC DNA]</scope>
    <source>
        <strain evidence="2 3">CBS 109695</strain>
    </source>
</reference>
<dbReference type="PANTHER" id="PTHR33481">
    <property type="entry name" value="REVERSE TRANSCRIPTASE"/>
    <property type="match status" value="1"/>
</dbReference>
<dbReference type="PANTHER" id="PTHR33481:SF1">
    <property type="entry name" value="ENDONUCLEASE_EXONUCLEASE_PHOSPHATASE DOMAIN-CONTAINING PROTEIN-RELATED"/>
    <property type="match status" value="1"/>
</dbReference>
<name>A0A165YVL3_9AGAM</name>
<dbReference type="InterPro" id="IPR000477">
    <property type="entry name" value="RT_dom"/>
</dbReference>
<evidence type="ECO:0000313" key="3">
    <source>
        <dbReference type="Proteomes" id="UP000076532"/>
    </source>
</evidence>
<keyword evidence="3" id="KW-1185">Reference proteome</keyword>
<evidence type="ECO:0000259" key="1">
    <source>
        <dbReference type="PROSITE" id="PS50878"/>
    </source>
</evidence>
<evidence type="ECO:0000313" key="2">
    <source>
        <dbReference type="EMBL" id="KZP09961.1"/>
    </source>
</evidence>
<feature type="domain" description="Reverse transcriptase" evidence="1">
    <location>
        <begin position="1"/>
        <end position="103"/>
    </location>
</feature>
<gene>
    <name evidence="2" type="ORF">FIBSPDRAFT_699685</name>
</gene>
<feature type="non-terminal residue" evidence="2">
    <location>
        <position position="1"/>
    </location>
</feature>
<feature type="non-terminal residue" evidence="2">
    <location>
        <position position="103"/>
    </location>
</feature>
<protein>
    <recommendedName>
        <fullName evidence="1">Reverse transcriptase domain-containing protein</fullName>
    </recommendedName>
</protein>
<sequence length="103" mass="11316">LDISGAFPNTVIPVLIHDLRKRGIPVEITNAIERMNEGRTTQLKFDGFTSEPIPVLSGMDQGNPLSMILYVFYAADVLEPEVEPEVIVDDELGTAFVDDTALL</sequence>
<accession>A0A165YVL3</accession>
<dbReference type="EMBL" id="KV417689">
    <property type="protein sequence ID" value="KZP09961.1"/>
    <property type="molecule type" value="Genomic_DNA"/>
</dbReference>
<proteinExistence type="predicted"/>
<dbReference type="AlphaFoldDB" id="A0A165YVL3"/>
<dbReference type="PROSITE" id="PS50878">
    <property type="entry name" value="RT_POL"/>
    <property type="match status" value="1"/>
</dbReference>
<dbReference type="STRING" id="436010.A0A165YVL3"/>
<dbReference type="Proteomes" id="UP000076532">
    <property type="component" value="Unassembled WGS sequence"/>
</dbReference>